<comment type="caution">
    <text evidence="5">The sequence shown here is derived from an EMBL/GenBank/DDBJ whole genome shotgun (WGS) entry which is preliminary data.</text>
</comment>
<dbReference type="CDD" id="cd03401">
    <property type="entry name" value="SPFH_prohibitin"/>
    <property type="match status" value="1"/>
</dbReference>
<name>A0A1E5T0J2_9BACT</name>
<evidence type="ECO:0000256" key="1">
    <source>
        <dbReference type="ARBA" id="ARBA00004167"/>
    </source>
</evidence>
<keyword evidence="6" id="KW-1185">Reference proteome</keyword>
<proteinExistence type="predicted"/>
<protein>
    <submittedName>
        <fullName evidence="5">Peptidase</fullName>
    </submittedName>
</protein>
<dbReference type="Proteomes" id="UP000095552">
    <property type="component" value="Unassembled WGS sequence"/>
</dbReference>
<comment type="subcellular location">
    <subcellularLocation>
        <location evidence="1">Membrane</location>
        <topology evidence="1">Single-pass membrane protein</topology>
    </subcellularLocation>
</comment>
<gene>
    <name evidence="5" type="ORF">BFP71_15415</name>
</gene>
<dbReference type="PANTHER" id="PTHR23222:SF1">
    <property type="entry name" value="PROHIBITIN-2"/>
    <property type="match status" value="1"/>
</dbReference>
<dbReference type="OrthoDB" id="9792660at2"/>
<dbReference type="GO" id="GO:0007005">
    <property type="term" value="P:mitochondrion organization"/>
    <property type="evidence" value="ECO:0007669"/>
    <property type="project" value="TreeGrafter"/>
</dbReference>
<evidence type="ECO:0000313" key="6">
    <source>
        <dbReference type="Proteomes" id="UP000095552"/>
    </source>
</evidence>
<dbReference type="RefSeq" id="WP_069836332.1">
    <property type="nucleotide sequence ID" value="NZ_MDGQ01000005.1"/>
</dbReference>
<feature type="transmembrane region" description="Helical" evidence="3">
    <location>
        <begin position="6"/>
        <end position="31"/>
    </location>
</feature>
<evidence type="ECO:0000256" key="3">
    <source>
        <dbReference type="SAM" id="Phobius"/>
    </source>
</evidence>
<dbReference type="AlphaFoldDB" id="A0A1E5T0J2"/>
<accession>A0A1E5T0J2</accession>
<organism evidence="5 6">
    <name type="scientific">Roseivirga misakiensis</name>
    <dbReference type="NCBI Taxonomy" id="1563681"/>
    <lineage>
        <taxon>Bacteria</taxon>
        <taxon>Pseudomonadati</taxon>
        <taxon>Bacteroidota</taxon>
        <taxon>Cytophagia</taxon>
        <taxon>Cytophagales</taxon>
        <taxon>Roseivirgaceae</taxon>
        <taxon>Roseivirga</taxon>
    </lineage>
</organism>
<feature type="domain" description="Band 7" evidence="4">
    <location>
        <begin position="26"/>
        <end position="192"/>
    </location>
</feature>
<dbReference type="Gene3D" id="3.30.479.30">
    <property type="entry name" value="Band 7 domain"/>
    <property type="match status" value="1"/>
</dbReference>
<dbReference type="SMART" id="SM00244">
    <property type="entry name" value="PHB"/>
    <property type="match status" value="1"/>
</dbReference>
<reference evidence="5 6" key="1">
    <citation type="submission" date="2016-08" db="EMBL/GenBank/DDBJ databases">
        <title>Draft genome of Fabibacter sp. strain SK-8.</title>
        <authorList>
            <person name="Wong S.-K."/>
            <person name="Hamasaki K."/>
            <person name="Yoshizawa S."/>
        </authorList>
    </citation>
    <scope>NUCLEOTIDE SEQUENCE [LARGE SCALE GENOMIC DNA]</scope>
    <source>
        <strain evidence="5 6">SK-8</strain>
    </source>
</reference>
<dbReference type="Pfam" id="PF01145">
    <property type="entry name" value="Band_7"/>
    <property type="match status" value="1"/>
</dbReference>
<evidence type="ECO:0000256" key="2">
    <source>
        <dbReference type="ARBA" id="ARBA00023136"/>
    </source>
</evidence>
<dbReference type="EMBL" id="MDGQ01000005">
    <property type="protein sequence ID" value="OEK04827.1"/>
    <property type="molecule type" value="Genomic_DNA"/>
</dbReference>
<sequence length="274" mass="30875">MDNRKLLPIVVITIIALIVVVGLSSSIFYTIQSNERAVIFKKFAGGLDKEDIKQPGFHLKSPWNDLYVYDVSENQAEETMDVLEKNGLSIQVDISVRFHPMYDKIGEIHETFTRDYVNRLVVPEVRSTVRQVMGRFTAEEIYSTKRSEVEQAIISETGEVLGNENNNIQMKALLIRSINLPEKIKTAIESKLQQEQEALAYRFRLDREKSEAERKRIAAEGESNANKIINNSLTPALLKMRGIEATLKLAESTNSKVVVIGQGKDGLPLILGNN</sequence>
<dbReference type="GO" id="GO:0016020">
    <property type="term" value="C:membrane"/>
    <property type="evidence" value="ECO:0007669"/>
    <property type="project" value="UniProtKB-SubCell"/>
</dbReference>
<evidence type="ECO:0000259" key="4">
    <source>
        <dbReference type="SMART" id="SM00244"/>
    </source>
</evidence>
<keyword evidence="3" id="KW-1133">Transmembrane helix</keyword>
<dbReference type="InterPro" id="IPR000163">
    <property type="entry name" value="Prohibitin"/>
</dbReference>
<keyword evidence="3" id="KW-0812">Transmembrane</keyword>
<evidence type="ECO:0000313" key="5">
    <source>
        <dbReference type="EMBL" id="OEK04827.1"/>
    </source>
</evidence>
<dbReference type="InterPro" id="IPR036013">
    <property type="entry name" value="Band_7/SPFH_dom_sf"/>
</dbReference>
<keyword evidence="2 3" id="KW-0472">Membrane</keyword>
<dbReference type="STRING" id="1563681.BFP71_15415"/>
<dbReference type="PANTHER" id="PTHR23222">
    <property type="entry name" value="PROHIBITIN"/>
    <property type="match status" value="1"/>
</dbReference>
<dbReference type="InterPro" id="IPR001107">
    <property type="entry name" value="Band_7"/>
</dbReference>
<dbReference type="SUPFAM" id="SSF117892">
    <property type="entry name" value="Band 7/SPFH domain"/>
    <property type="match status" value="1"/>
</dbReference>